<name>A0ABR5ZI01_9GAMM</name>
<evidence type="ECO:0000313" key="2">
    <source>
        <dbReference type="EMBL" id="MBA5234140.1"/>
    </source>
</evidence>
<dbReference type="EMBL" id="JACERK010000011">
    <property type="protein sequence ID" value="MBA5234140.1"/>
    <property type="molecule type" value="Genomic_DNA"/>
</dbReference>
<proteinExistence type="predicted"/>
<feature type="compositionally biased region" description="Low complexity" evidence="1">
    <location>
        <begin position="90"/>
        <end position="105"/>
    </location>
</feature>
<feature type="region of interest" description="Disordered" evidence="1">
    <location>
        <begin position="71"/>
        <end position="121"/>
    </location>
</feature>
<comment type="caution">
    <text evidence="2">The sequence shown here is derived from an EMBL/GenBank/DDBJ whole genome shotgun (WGS) entry which is preliminary data.</text>
</comment>
<sequence length="174" mass="19000">MSTLRPAGVIFRHQQFDGLVLGCTAPTVDLENQIFSMTTPRKAGFQEPHGSHARESWIKFRKTSAYAELTPPIDKTTASGPSVVQRIAEPESTSNKKSPSTSSAATMQNGKAPNPHSLLIKPTPQTKVAAHRNRELSHVTHTFNPAAVRQSPADHCSLEQRMHNNHCPAPLTAH</sequence>
<gene>
    <name evidence="2" type="ORF">H2Y56_18785</name>
</gene>
<evidence type="ECO:0000313" key="3">
    <source>
        <dbReference type="Proteomes" id="UP000530038"/>
    </source>
</evidence>
<accession>A0ABR5ZI01</accession>
<reference evidence="2 3" key="1">
    <citation type="submission" date="2020-07" db="EMBL/GenBank/DDBJ databases">
        <title>Characterization of Pectobacterium aroidearum strains causing soft rot on Amorphophallus konjac.</title>
        <authorList>
            <person name="Xie H."/>
        </authorList>
    </citation>
    <scope>NUCLEOTIDE SEQUENCE [LARGE SCALE GENOMIC DNA]</scope>
    <source>
        <strain evidence="2 3">MY10</strain>
    </source>
</reference>
<keyword evidence="3" id="KW-1185">Reference proteome</keyword>
<dbReference type="RefSeq" id="WP_181830346.1">
    <property type="nucleotide sequence ID" value="NZ_JACERI010000010.1"/>
</dbReference>
<protein>
    <submittedName>
        <fullName evidence="2">Uncharacterized protein</fullName>
    </submittedName>
</protein>
<organism evidence="2 3">
    <name type="scientific">Pectobacterium aroidearum</name>
    <dbReference type="NCBI Taxonomy" id="1201031"/>
    <lineage>
        <taxon>Bacteria</taxon>
        <taxon>Pseudomonadati</taxon>
        <taxon>Pseudomonadota</taxon>
        <taxon>Gammaproteobacteria</taxon>
        <taxon>Enterobacterales</taxon>
        <taxon>Pectobacteriaceae</taxon>
        <taxon>Pectobacterium</taxon>
    </lineage>
</organism>
<dbReference type="Proteomes" id="UP000530038">
    <property type="component" value="Unassembled WGS sequence"/>
</dbReference>
<evidence type="ECO:0000256" key="1">
    <source>
        <dbReference type="SAM" id="MobiDB-lite"/>
    </source>
</evidence>